<dbReference type="GeneID" id="75691536"/>
<accession>A0AAE7V3U5</accession>
<evidence type="ECO:0000313" key="2">
    <source>
        <dbReference type="Proteomes" id="UP000827372"/>
    </source>
</evidence>
<organism evidence="1 2">
    <name type="scientific">uncultured phage cr91_1</name>
    <dbReference type="NCBI Taxonomy" id="2986403"/>
    <lineage>
        <taxon>Viruses</taxon>
        <taxon>Duplodnaviria</taxon>
        <taxon>Heunggongvirae</taxon>
        <taxon>Uroviricota</taxon>
        <taxon>Caudoviricetes</taxon>
        <taxon>Crassvirales</taxon>
        <taxon>Intestiviridae</taxon>
        <taxon>Crudevirinae</taxon>
        <taxon>Drivevirus</taxon>
        <taxon>Drivevirus gastrointestinalis</taxon>
    </lineage>
</organism>
<dbReference type="KEGG" id="vg:75691536"/>
<dbReference type="Gene3D" id="3.40.50.300">
    <property type="entry name" value="P-loop containing nucleotide triphosphate hydrolases"/>
    <property type="match status" value="1"/>
</dbReference>
<evidence type="ECO:0000313" key="1">
    <source>
        <dbReference type="EMBL" id="QWM89638.1"/>
    </source>
</evidence>
<sequence length="750" mass="86849">MANKEVYPFREFLEEDKSRYKTATEAGYYDPHNNFLIGDSGGFLMNIRPGRFVNTNLFTVMADTYLREGKYTNYKPDSIPHRQLRRRECDRRKNGFDAPCWLNEYGKIEDIHITGDYYNYLNYTRMELTDDSTLVVGKNVSTAEKKYAFPKFIDAQYWTHNVLQFAKDNGFHIIIVKTRRGGFSYMMAARASNAVNLRKHKVFINVAADKKYLTKKGGLTDFAVSNLKFYEEKTPFRRGIFSPTVEDFRLGYRLSNGVEAEDSWQSSLISVSANNDPDCAIGKDAVGVNVEELSTMQNFDEFMKVTEPAMTVGDITTGMLVAWGTATATNMQIFEQNFYNPLAYNFMPFENVWDKDARNEICGFFKSFAWGIEGVIDGVPGVDKWGNSNIEIGLKIAARGRAKKKKDAKSFSDYLGYVGQRALFPAESFSSASENIFVGEKLNMWEEKLRVDNSYKFYVDGQLFRNEAGNIVFKSNARIKAEDPNAKIYDWIQGVPRKGNEDPHGCVRVWFAPEYDEYYINDKRVREIKPGTYAVTYDPVGIDKDKNEITDKHSHNSIHVWEMPSDRNGYKLKMCAAYYGRPEKLEEADYIFLMLCIWYNAVGTGIPEVNRGETVSNFKKWKMLRYLAHEPLYVWDATIKEKTSSTYGYIITEGTRKLDALRLFKEFLWTEIGKDENGEPVYMFHRIYDYQAILEIKKWNAMGNFDRVSEMLLIGIYWKSIDIKGRIELASRKKVEDTEDQQSIMEREWF</sequence>
<gene>
    <name evidence="1" type="primary">gp_16408</name>
</gene>
<name>A0AAE7V3U5_9CAUD</name>
<proteinExistence type="predicted"/>
<protein>
    <submittedName>
        <fullName evidence="1">Terminase</fullName>
    </submittedName>
</protein>
<reference evidence="1 2" key="1">
    <citation type="submission" date="2021-04" db="EMBL/GenBank/DDBJ databases">
        <authorList>
            <person name="Shkoporov A.N."/>
            <person name="Stockdale S.R."/>
            <person name="Guerin E."/>
            <person name="Ross R.P."/>
            <person name="Hill C."/>
        </authorList>
    </citation>
    <scope>NUCLEOTIDE SEQUENCE [LARGE SCALE GENOMIC DNA]</scope>
    <source>
        <strain evidence="2">cr91_1</strain>
    </source>
</reference>
<dbReference type="RefSeq" id="YP_010359210.1">
    <property type="nucleotide sequence ID" value="NC_062770.1"/>
</dbReference>
<dbReference type="InterPro" id="IPR027417">
    <property type="entry name" value="P-loop_NTPase"/>
</dbReference>
<dbReference type="Proteomes" id="UP000827372">
    <property type="component" value="Segment"/>
</dbReference>
<keyword evidence="2" id="KW-1185">Reference proteome</keyword>
<dbReference type="EMBL" id="MZ130480">
    <property type="protein sequence ID" value="QWM89638.1"/>
    <property type="molecule type" value="Genomic_DNA"/>
</dbReference>